<dbReference type="KEGG" id="stax:MC45_06240"/>
<dbReference type="STRING" id="1549858.MC45_06240"/>
<accession>A0A097EEQ8</accession>
<evidence type="ECO:0008006" key="3">
    <source>
        <dbReference type="Google" id="ProtNLM"/>
    </source>
</evidence>
<dbReference type="EMBL" id="CP009571">
    <property type="protein sequence ID" value="AIT06063.1"/>
    <property type="molecule type" value="Genomic_DNA"/>
</dbReference>
<dbReference type="HOGENOM" id="CLU_2810251_0_0_5"/>
<protein>
    <recommendedName>
        <fullName evidence="3">DUF4177 domain-containing protein</fullName>
    </recommendedName>
</protein>
<organism evidence="1 2">
    <name type="scientific">Sphingomonas taxi</name>
    <dbReference type="NCBI Taxonomy" id="1549858"/>
    <lineage>
        <taxon>Bacteria</taxon>
        <taxon>Pseudomonadati</taxon>
        <taxon>Pseudomonadota</taxon>
        <taxon>Alphaproteobacteria</taxon>
        <taxon>Sphingomonadales</taxon>
        <taxon>Sphingomonadaceae</taxon>
        <taxon>Sphingomonas</taxon>
    </lineage>
</organism>
<evidence type="ECO:0000313" key="2">
    <source>
        <dbReference type="Proteomes" id="UP000033200"/>
    </source>
</evidence>
<dbReference type="AlphaFoldDB" id="A0A097EEQ8"/>
<evidence type="ECO:0000313" key="1">
    <source>
        <dbReference type="EMBL" id="AIT06063.1"/>
    </source>
</evidence>
<dbReference type="Proteomes" id="UP000033200">
    <property type="component" value="Chromosome"/>
</dbReference>
<gene>
    <name evidence="1" type="ORF">MC45_06240</name>
</gene>
<proteinExistence type="predicted"/>
<keyword evidence="2" id="KW-1185">Reference proteome</keyword>
<reference evidence="1 2" key="1">
    <citation type="submission" date="2014-09" db="EMBL/GenBank/DDBJ databases">
        <title>Using Illumina technology Improving SMRT sequencing Genome Assembly by RASTools.</title>
        <authorList>
            <person name="Zhou Y."/>
            <person name="Ma T."/>
            <person name="Liu T."/>
        </authorList>
    </citation>
    <scope>NUCLEOTIDE SEQUENCE [LARGE SCALE GENOMIC DNA]</scope>
    <source>
        <strain evidence="1 2">ATCC 55669</strain>
    </source>
</reference>
<dbReference type="InterPro" id="IPR025234">
    <property type="entry name" value="YjzH-like"/>
</dbReference>
<dbReference type="Pfam" id="PF13783">
    <property type="entry name" value="DUF4177"/>
    <property type="match status" value="1"/>
</dbReference>
<dbReference type="RefSeq" id="WP_038660871.1">
    <property type="nucleotide sequence ID" value="NZ_CP009571.1"/>
</dbReference>
<sequence length="67" mass="7496">MSSRWLYKTATLQAGLLRYTWKGESAEITVDQALLNFGMDGWELVSTPSYEAGGTTSEIMFIFKKPA</sequence>
<name>A0A097EEQ8_9SPHN</name>